<feature type="compositionally biased region" description="Gly residues" evidence="1">
    <location>
        <begin position="513"/>
        <end position="524"/>
    </location>
</feature>
<accession>A0AAN6ZQY3</accession>
<evidence type="ECO:0000313" key="2">
    <source>
        <dbReference type="EMBL" id="KAK4148520.1"/>
    </source>
</evidence>
<protein>
    <submittedName>
        <fullName evidence="2">Regulatory protein weta</fullName>
    </submittedName>
</protein>
<feature type="region of interest" description="Disordered" evidence="1">
    <location>
        <begin position="240"/>
        <end position="280"/>
    </location>
</feature>
<feature type="compositionally biased region" description="Acidic residues" evidence="1">
    <location>
        <begin position="651"/>
        <end position="664"/>
    </location>
</feature>
<reference evidence="2" key="2">
    <citation type="submission" date="2023-05" db="EMBL/GenBank/DDBJ databases">
        <authorList>
            <consortium name="Lawrence Berkeley National Laboratory"/>
            <person name="Steindorff A."/>
            <person name="Hensen N."/>
            <person name="Bonometti L."/>
            <person name="Westerberg I."/>
            <person name="Brannstrom I.O."/>
            <person name="Guillou S."/>
            <person name="Cros-Aarteil S."/>
            <person name="Calhoun S."/>
            <person name="Haridas S."/>
            <person name="Kuo A."/>
            <person name="Mondo S."/>
            <person name="Pangilinan J."/>
            <person name="Riley R."/>
            <person name="Labutti K."/>
            <person name="Andreopoulos B."/>
            <person name="Lipzen A."/>
            <person name="Chen C."/>
            <person name="Yanf M."/>
            <person name="Daum C."/>
            <person name="Ng V."/>
            <person name="Clum A."/>
            <person name="Ohm R."/>
            <person name="Martin F."/>
            <person name="Silar P."/>
            <person name="Natvig D."/>
            <person name="Lalanne C."/>
            <person name="Gautier V."/>
            <person name="Ament-Velasquez S.L."/>
            <person name="Kruys A."/>
            <person name="Hutchinson M.I."/>
            <person name="Powell A.J."/>
            <person name="Barry K."/>
            <person name="Miller A.N."/>
            <person name="Grigoriev I.V."/>
            <person name="Debuchy R."/>
            <person name="Gladieux P."/>
            <person name="Thoren M.H."/>
            <person name="Johannesson H."/>
        </authorList>
    </citation>
    <scope>NUCLEOTIDE SEQUENCE</scope>
    <source>
        <strain evidence="2">CBS 538.74</strain>
    </source>
</reference>
<feature type="region of interest" description="Disordered" evidence="1">
    <location>
        <begin position="173"/>
        <end position="196"/>
    </location>
</feature>
<dbReference type="EMBL" id="MU857342">
    <property type="protein sequence ID" value="KAK4148520.1"/>
    <property type="molecule type" value="Genomic_DNA"/>
</dbReference>
<feature type="region of interest" description="Disordered" evidence="1">
    <location>
        <begin position="587"/>
        <end position="705"/>
    </location>
</feature>
<feature type="compositionally biased region" description="Polar residues" evidence="1">
    <location>
        <begin position="265"/>
        <end position="280"/>
    </location>
</feature>
<feature type="compositionally biased region" description="Basic residues" evidence="1">
    <location>
        <begin position="633"/>
        <end position="643"/>
    </location>
</feature>
<comment type="caution">
    <text evidence="2">The sequence shown here is derived from an EMBL/GenBank/DDBJ whole genome shotgun (WGS) entry which is preliminary data.</text>
</comment>
<evidence type="ECO:0000313" key="3">
    <source>
        <dbReference type="Proteomes" id="UP001302745"/>
    </source>
</evidence>
<feature type="compositionally biased region" description="Basic and acidic residues" evidence="1">
    <location>
        <begin position="694"/>
        <end position="705"/>
    </location>
</feature>
<feature type="compositionally biased region" description="Polar residues" evidence="1">
    <location>
        <begin position="532"/>
        <end position="544"/>
    </location>
</feature>
<feature type="compositionally biased region" description="Low complexity" evidence="1">
    <location>
        <begin position="609"/>
        <end position="632"/>
    </location>
</feature>
<feature type="compositionally biased region" description="Basic residues" evidence="1">
    <location>
        <begin position="442"/>
        <end position="452"/>
    </location>
</feature>
<name>A0AAN6ZQY3_9PEZI</name>
<feature type="compositionally biased region" description="Low complexity" evidence="1">
    <location>
        <begin position="587"/>
        <end position="598"/>
    </location>
</feature>
<feature type="region of interest" description="Disordered" evidence="1">
    <location>
        <begin position="207"/>
        <end position="226"/>
    </location>
</feature>
<feature type="compositionally biased region" description="Low complexity" evidence="1">
    <location>
        <begin position="176"/>
        <end position="190"/>
    </location>
</feature>
<feature type="region of interest" description="Disordered" evidence="1">
    <location>
        <begin position="416"/>
        <end position="575"/>
    </location>
</feature>
<keyword evidence="3" id="KW-1185">Reference proteome</keyword>
<sequence length="719" mass="75827">MAGVQGMAFTANELPSSANKERGGFCWQGTAAEAGSTDFFDQYVELGDSDAESATRGGGGGLGHFYGASDLADSPHMSFGQMFPPDTVKGGGAQGHLFSAVNNSAASSSRSRQHQVHPLHRATNMTALSNPEIGFDEPPYGRFGEAPGVGSISDSELLKLEGLTMRSPRIQIPQLSASEPASPPSKSTSPRKTGRLESFCTKIRNKAATLHGKAKQPEIKTEPHTSSVPIMSTAQMEPVRTSGRARPQNLHISKSQLPSPPLTSGMPNQRPATTSSSDASFVNGFLDDPFAADGLNGHFVPPLQLNGSTMPQTPLSTPLLDGWQLPISTTSNGKTLWTGPNPYFFGVNGEAGNTWWGPSADAMDTDTLPLSYHANANARNTALNLAIQLQHQQSFEYPAPPGTEDTAASFAPNGLLIHMPQPRGIPSAVLHSGETTTASHRAAQHHQRRPKPRAPSSGARHHQYGPGASPRKGRTVSGSGGTSANRISSVSPSPSKMIPTSAAASTSLVAPGVVGGVGGGGGGGRRLHRRSASMQTLHQPTSLTVADVGVGGPSAIRKRRSWTGRRTSSSSGSLHHQYHTLAAAAAAAGVIPSGSKTPPRSPSRRRRTASSSTSSRRPISSSSTSYTTIPPSHNHHHPHRHIHGGVVPANPEEDQDQEQQEETTDGFVNYTPQDHTLLMTGVAPSGSSKTKARREREAAERQREFRERLARMVEAAGGD</sequence>
<dbReference type="Proteomes" id="UP001302745">
    <property type="component" value="Unassembled WGS sequence"/>
</dbReference>
<organism evidence="2 3">
    <name type="scientific">Chaetomidium leptoderma</name>
    <dbReference type="NCBI Taxonomy" id="669021"/>
    <lineage>
        <taxon>Eukaryota</taxon>
        <taxon>Fungi</taxon>
        <taxon>Dikarya</taxon>
        <taxon>Ascomycota</taxon>
        <taxon>Pezizomycotina</taxon>
        <taxon>Sordariomycetes</taxon>
        <taxon>Sordariomycetidae</taxon>
        <taxon>Sordariales</taxon>
        <taxon>Chaetomiaceae</taxon>
        <taxon>Chaetomidium</taxon>
    </lineage>
</organism>
<feature type="non-terminal residue" evidence="2">
    <location>
        <position position="719"/>
    </location>
</feature>
<proteinExistence type="predicted"/>
<reference evidence="2" key="1">
    <citation type="journal article" date="2023" name="Mol. Phylogenet. Evol.">
        <title>Genome-scale phylogeny and comparative genomics of the fungal order Sordariales.</title>
        <authorList>
            <person name="Hensen N."/>
            <person name="Bonometti L."/>
            <person name="Westerberg I."/>
            <person name="Brannstrom I.O."/>
            <person name="Guillou S."/>
            <person name="Cros-Aarteil S."/>
            <person name="Calhoun S."/>
            <person name="Haridas S."/>
            <person name="Kuo A."/>
            <person name="Mondo S."/>
            <person name="Pangilinan J."/>
            <person name="Riley R."/>
            <person name="LaButti K."/>
            <person name="Andreopoulos B."/>
            <person name="Lipzen A."/>
            <person name="Chen C."/>
            <person name="Yan M."/>
            <person name="Daum C."/>
            <person name="Ng V."/>
            <person name="Clum A."/>
            <person name="Steindorff A."/>
            <person name="Ohm R.A."/>
            <person name="Martin F."/>
            <person name="Silar P."/>
            <person name="Natvig D.O."/>
            <person name="Lalanne C."/>
            <person name="Gautier V."/>
            <person name="Ament-Velasquez S.L."/>
            <person name="Kruys A."/>
            <person name="Hutchinson M.I."/>
            <person name="Powell A.J."/>
            <person name="Barry K."/>
            <person name="Miller A.N."/>
            <person name="Grigoriev I.V."/>
            <person name="Debuchy R."/>
            <person name="Gladieux P."/>
            <person name="Hiltunen Thoren M."/>
            <person name="Johannesson H."/>
        </authorList>
    </citation>
    <scope>NUCLEOTIDE SEQUENCE</scope>
    <source>
        <strain evidence="2">CBS 538.74</strain>
    </source>
</reference>
<feature type="compositionally biased region" description="Low complexity" evidence="1">
    <location>
        <begin position="564"/>
        <end position="573"/>
    </location>
</feature>
<gene>
    <name evidence="2" type="ORF">C8A00DRAFT_38905</name>
</gene>
<evidence type="ECO:0000256" key="1">
    <source>
        <dbReference type="SAM" id="MobiDB-lite"/>
    </source>
</evidence>
<feature type="compositionally biased region" description="Polar residues" evidence="1">
    <location>
        <begin position="482"/>
        <end position="494"/>
    </location>
</feature>
<dbReference type="AlphaFoldDB" id="A0AAN6ZQY3"/>